<comment type="caution">
    <text evidence="2">The sequence shown here is derived from an EMBL/GenBank/DDBJ whole genome shotgun (WGS) entry which is preliminary data.</text>
</comment>
<evidence type="ECO:0000313" key="3">
    <source>
        <dbReference type="Proteomes" id="UP000192601"/>
    </source>
</evidence>
<organism evidence="2 3">
    <name type="scientific">Mycobacterium scrofulaceum</name>
    <dbReference type="NCBI Taxonomy" id="1783"/>
    <lineage>
        <taxon>Bacteria</taxon>
        <taxon>Bacillati</taxon>
        <taxon>Actinomycetota</taxon>
        <taxon>Actinomycetes</taxon>
        <taxon>Mycobacteriales</taxon>
        <taxon>Mycobacteriaceae</taxon>
        <taxon>Mycobacterium</taxon>
    </lineage>
</organism>
<reference evidence="2 3" key="1">
    <citation type="submission" date="2017-02" db="EMBL/GenBank/DDBJ databases">
        <title>The new phylogeny of genus Mycobacterium.</title>
        <authorList>
            <person name="Tortoli E."/>
            <person name="Trovato A."/>
            <person name="Cirillo D.M."/>
        </authorList>
    </citation>
    <scope>NUCLEOTIDE SEQUENCE [LARGE SCALE GENOMIC DNA]</scope>
    <source>
        <strain evidence="2 3">DSM 43992</strain>
    </source>
</reference>
<dbReference type="Proteomes" id="UP000192601">
    <property type="component" value="Unassembled WGS sequence"/>
</dbReference>
<name>A0A1X0K0U0_MYCSC</name>
<dbReference type="InterPro" id="IPR009492">
    <property type="entry name" value="TniQ"/>
</dbReference>
<proteinExistence type="predicted"/>
<dbReference type="EMBL" id="MVIJ01000074">
    <property type="protein sequence ID" value="ORB68126.1"/>
    <property type="molecule type" value="Genomic_DNA"/>
</dbReference>
<evidence type="ECO:0000313" key="2">
    <source>
        <dbReference type="EMBL" id="ORB68126.1"/>
    </source>
</evidence>
<dbReference type="AlphaFoldDB" id="A0A1X0K0U0"/>
<feature type="domain" description="TniQ" evidence="1">
    <location>
        <begin position="7"/>
        <end position="142"/>
    </location>
</feature>
<dbReference type="OrthoDB" id="3874088at2"/>
<sequence>MPPRTLPIRVAPVPGEALESWLGAIARRLETPWGHLLAALEPTPADPPGLVRENLTACLHTREAAAIAHATGIWQAAVEASTLGHYDGHLITVDRSTGRVRSTWKSVRSRFCPQCLRVSNGRWQLSWRLPWIFTCQVHSCLLVDVCPECAMFQRVMPWWLRAHEIPDLCRCSRNIELDGEKRRCLGDLAYAAMPYLARQHPIMLAQCRLSGLLSRSVIDCGIYQAMPTSTLDFLRDVRLLSARMLSMAKLDYIAESLEMRGDSHIREHSAAYGSNLDRWSTPGAFAASAPALVTGLGIMLALDVIGRESVEDAASRLRPLIERAKATGRELTPTLLRCGGPTATMDAVHIRAFEPSFGVLDRMRYGTASCLPRYPRTLTPDSLRSIPTLFWREWSFRLTVGRGTLSVIRPVLSIMLVCHGHQTTVPSAARRLSLSMTDRRFAYMVAELRPHRLWPNILATMMRLADYLRENPSPIDYQRRRLLDYRDLLPAQQWNAIYDNAYHGPGWRNRVGDIARSWLFERISMLPRSAAPFKTTTQYRDAVRAEMIAMFTPALIDALNSAGLQYLSHNNVIGEPLTWAPPFSLINDLELPRPDLNSISVTQVHQLAQDPLMTTAAIARNLAVSADVVRYLLEQFPLVRPTTRRRIRNDPAETRLTKADLLRMYNREGMTLTAIAAEVGVGREAVGDLARKYGIPIRHYYRIGPDILDWLYEEHVVKQRTLTAIAQDVGVSLSALSRAARKYGILVCRDPRKRRQSSQRA</sequence>
<keyword evidence="3" id="KW-1185">Reference proteome</keyword>
<gene>
    <name evidence="2" type="ORF">BST44_27030</name>
</gene>
<dbReference type="RefSeq" id="WP_014379483.1">
    <property type="nucleotide sequence ID" value="NZ_MVIJ01000074.1"/>
</dbReference>
<evidence type="ECO:0000259" key="1">
    <source>
        <dbReference type="Pfam" id="PF06527"/>
    </source>
</evidence>
<dbReference type="Pfam" id="PF06527">
    <property type="entry name" value="TniQ"/>
    <property type="match status" value="1"/>
</dbReference>
<accession>A0A1X0K0U0</accession>
<protein>
    <recommendedName>
        <fullName evidence="1">TniQ domain-containing protein</fullName>
    </recommendedName>
</protein>